<dbReference type="PROSITE" id="PS50879">
    <property type="entry name" value="RNASE_H_1"/>
    <property type="match status" value="1"/>
</dbReference>
<evidence type="ECO:0000256" key="1">
    <source>
        <dbReference type="SAM" id="Coils"/>
    </source>
</evidence>
<evidence type="ECO:0008006" key="6">
    <source>
        <dbReference type="Google" id="ProtNLM"/>
    </source>
</evidence>
<dbReference type="GO" id="GO:0003676">
    <property type="term" value="F:nucleic acid binding"/>
    <property type="evidence" value="ECO:0007669"/>
    <property type="project" value="InterPro"/>
</dbReference>
<dbReference type="InterPro" id="IPR036397">
    <property type="entry name" value="RNaseH_sf"/>
</dbReference>
<accession>A0A8H3LPK2</accession>
<comment type="caution">
    <text evidence="4">The sequence shown here is derived from an EMBL/GenBank/DDBJ whole genome shotgun (WGS) entry which is preliminary data.</text>
</comment>
<dbReference type="Gene3D" id="3.30.420.10">
    <property type="entry name" value="Ribonuclease H-like superfamily/Ribonuclease H"/>
    <property type="match status" value="1"/>
</dbReference>
<proteinExistence type="predicted"/>
<dbReference type="Pfam" id="PF00078">
    <property type="entry name" value="RVT_1"/>
    <property type="match status" value="1"/>
</dbReference>
<name>A0A8H3LPK2_9GLOM</name>
<dbReference type="Proteomes" id="UP000615446">
    <property type="component" value="Unassembled WGS sequence"/>
</dbReference>
<dbReference type="SUPFAM" id="SSF53098">
    <property type="entry name" value="Ribonuclease H-like"/>
    <property type="match status" value="1"/>
</dbReference>
<keyword evidence="1" id="KW-0175">Coiled coil</keyword>
<evidence type="ECO:0000313" key="4">
    <source>
        <dbReference type="EMBL" id="GES90206.1"/>
    </source>
</evidence>
<reference evidence="4" key="1">
    <citation type="submission" date="2019-10" db="EMBL/GenBank/DDBJ databases">
        <title>Conservation and host-specific expression of non-tandemly repeated heterogenous ribosome RNA gene in arbuscular mycorrhizal fungi.</title>
        <authorList>
            <person name="Maeda T."/>
            <person name="Kobayashi Y."/>
            <person name="Nakagawa T."/>
            <person name="Ezawa T."/>
            <person name="Yamaguchi K."/>
            <person name="Bino T."/>
            <person name="Nishimoto Y."/>
            <person name="Shigenobu S."/>
            <person name="Kawaguchi M."/>
        </authorList>
    </citation>
    <scope>NUCLEOTIDE SEQUENCE</scope>
    <source>
        <strain evidence="4">HR1</strain>
    </source>
</reference>
<dbReference type="EMBL" id="BLAL01000194">
    <property type="protein sequence ID" value="GES90206.1"/>
    <property type="molecule type" value="Genomic_DNA"/>
</dbReference>
<dbReference type="PANTHER" id="PTHR19446">
    <property type="entry name" value="REVERSE TRANSCRIPTASES"/>
    <property type="match status" value="1"/>
</dbReference>
<organism evidence="4 5">
    <name type="scientific">Rhizophagus clarus</name>
    <dbReference type="NCBI Taxonomy" id="94130"/>
    <lineage>
        <taxon>Eukaryota</taxon>
        <taxon>Fungi</taxon>
        <taxon>Fungi incertae sedis</taxon>
        <taxon>Mucoromycota</taxon>
        <taxon>Glomeromycotina</taxon>
        <taxon>Glomeromycetes</taxon>
        <taxon>Glomerales</taxon>
        <taxon>Glomeraceae</taxon>
        <taxon>Rhizophagus</taxon>
    </lineage>
</organism>
<dbReference type="SUPFAM" id="SSF56219">
    <property type="entry name" value="DNase I-like"/>
    <property type="match status" value="1"/>
</dbReference>
<sequence>MNKEKLLYALEAISEHNIDFYGFSETNITKRQAEIWQKQLGFHGYFSYSQQGGKGQGVGIIVRADYNIFVHKAVADKNGRLIYLDLYFSQNKKLRLIQVYVNANKKERTQIENLYEEIEKTIDDAMKNHMEIIIMGDFNINYQKYLSAFVNNRWYYSLFRMLEGKHYLDTLLLFNDNDEDIITYTPSDPNKQPARLDYIWASLPTISKCLDCSVIENDYFKTDHKTVTLSIDTAALIGRKTAKMNKKKKKITHTVFAYDEMNKEDHDDFSWDNFKNELDARIDQLDLKSRKITKRRHIDSVWDCLRQIIMKAAKEKIKNREVVKNKIKTTPEQKLAIYYDLRYIINRIQEIRSLIRKLRNIPELKMIDRWTRLQVTISKLKDKYEIITTHHLLTFNDNSHFTLYLKELNDIRKHLRHVFKIELHILEQEQIVSSIKKRCVNYKDDQAKMITSITEKEMAHISIEKIYKKDHNGNESLITDESEVLRETNHHFQTIAGSVNRKKPLQGRGKEQYKPLDSVNDDIYSDIMNLPSKDEWLDIIRNTPNGKAAGFSGISNEMLKHLSDDCHEILYYLICKIIEFGYLPKQWKQATVFLIAKPKPFNCELSNSRPITLLETTRKVLITLFNRHLTTILKDHNVLQANQFAGLPKQSTFEPIRIINELLQDAIDNNNELWILSQDMGKAYDRVNTFQLKKAMERIRIPTAYTSLILELFKDSQNQVVTAYGKTPAYDVLTGIDQGEVISPILWCIYYDPLLAEINKYNLGYTFCTKNITKAQEKPTEIFQQNIPVMAYMDDTQWITDEKHKLEKMLYIADSFYRLNDIQINKNKSELMMRAKKRRHRYSHNYNDKILIQFGRDHINIKAKHPCEPTRILGVHFNIDNDNRYLISKIKTEVDHLTNLMYKKKITDKHVLYIFNRVIIPRIEYWSQVTVLSKKDTENLIIPFRRMFKNKLKFARTDPNAILDNPYIYGYRNPYENQLQAKITEFCIQLNDTGVLGKVTQIHLKSLQIQLWSSTNLVQKIPFDKIPRSMKNNYLLNMSLLCKDNNISFNIINRNEFSNIGGGKVPLTDVVSNKFYSEFRPTLRRNLILFLDQVISGDKSRLLLWADIVNKYYYPQDTNKKGTKEAKWYKHLKPLITVDGYNLHDHIKQLFTARFDNVEDSHPYDIEQRDRSLVATYNPHHNSFLLGKVHKFNNDDSVVLKHFISDFSLSTIDRTYVSQCDIPHCNANTSTKGSICTFTAQHQHLVPLLTARKFTKAKIKESHYINYNAFNLFDIAKKKFELSQSPLSNSHVTTTHQHDNIILDILKPSPSRNKLLIIQRALAVCNNPNRHIFEFYTDINPGSEQCSISCSFALLQNTFDIPEVEFSCTIEKWPSAYRGELLAVTLALIVVPPNSKVMIKTDSLNVISQFEQLKKSRFSQSAREYFKTNNNFLWNVLIRIITKLNLLVELFKVPAHADCVGNNYADKLTKDAHFDQDNYILFKSDATTMKLLPQWNGITIENKLRRFIRTTTTYKGLENFINLRRNTKYRKLEVDWTSTFQCLNCDIQNNETSMSSSKIKAQKVHLLIEEIPTIEQMKKSFLEIYDDWKCLSCGLEDKTFNHVWSCDEHKNTLLRIQNRTIDLLVYWILECDSRLQNVPVASSLHSLHIWDIGYNINEFTFIDLIKGIIPSTLYHTINSWITKDNSIKILIQMRQYIFEQTFTEVWLPRCSYLKEFERSLGLTKKKKLTLKNFRSLPPNNNNNDNLENSFDALESIRKNIYFGYSIIDFYTNLTS</sequence>
<dbReference type="OrthoDB" id="2435398at2759"/>
<dbReference type="GO" id="GO:0004523">
    <property type="term" value="F:RNA-DNA hybrid ribonuclease activity"/>
    <property type="evidence" value="ECO:0007669"/>
    <property type="project" value="InterPro"/>
</dbReference>
<evidence type="ECO:0000259" key="3">
    <source>
        <dbReference type="PROSITE" id="PS50879"/>
    </source>
</evidence>
<feature type="coiled-coil region" evidence="1">
    <location>
        <begin position="97"/>
        <end position="128"/>
    </location>
</feature>
<feature type="domain" description="RNase H type-1" evidence="3">
    <location>
        <begin position="1329"/>
        <end position="1474"/>
    </location>
</feature>
<evidence type="ECO:0000313" key="5">
    <source>
        <dbReference type="Proteomes" id="UP000615446"/>
    </source>
</evidence>
<gene>
    <name evidence="4" type="ORF">RCL2_001706800</name>
</gene>
<dbReference type="Gene3D" id="3.60.10.10">
    <property type="entry name" value="Endonuclease/exonuclease/phosphatase"/>
    <property type="match status" value="1"/>
</dbReference>
<protein>
    <recommendedName>
        <fullName evidence="6">Reverse transcriptase domain-containing protein</fullName>
    </recommendedName>
</protein>
<evidence type="ECO:0000259" key="2">
    <source>
        <dbReference type="PROSITE" id="PS50878"/>
    </source>
</evidence>
<dbReference type="PROSITE" id="PS50878">
    <property type="entry name" value="RT_POL"/>
    <property type="match status" value="1"/>
</dbReference>
<dbReference type="CDD" id="cd01650">
    <property type="entry name" value="RT_nLTR_like"/>
    <property type="match status" value="1"/>
</dbReference>
<dbReference type="InterPro" id="IPR036691">
    <property type="entry name" value="Endo/exonu/phosph_ase_sf"/>
</dbReference>
<dbReference type="InterPro" id="IPR000477">
    <property type="entry name" value="RT_dom"/>
</dbReference>
<dbReference type="InterPro" id="IPR012337">
    <property type="entry name" value="RNaseH-like_sf"/>
</dbReference>
<feature type="domain" description="Reverse transcriptase" evidence="2">
    <location>
        <begin position="576"/>
        <end position="851"/>
    </location>
</feature>
<dbReference type="InterPro" id="IPR002156">
    <property type="entry name" value="RNaseH_domain"/>
</dbReference>